<organism evidence="4 5">
    <name type="scientific">Pseudoroseicyclus tamaricis</name>
    <dbReference type="NCBI Taxonomy" id="2705421"/>
    <lineage>
        <taxon>Bacteria</taxon>
        <taxon>Pseudomonadati</taxon>
        <taxon>Pseudomonadota</taxon>
        <taxon>Alphaproteobacteria</taxon>
        <taxon>Rhodobacterales</taxon>
        <taxon>Paracoccaceae</taxon>
        <taxon>Pseudoroseicyclus</taxon>
    </lineage>
</organism>
<dbReference type="Proteomes" id="UP000474757">
    <property type="component" value="Unassembled WGS sequence"/>
</dbReference>
<gene>
    <name evidence="4" type="ORF">GZA08_07090</name>
</gene>
<feature type="domain" description="XdhC Rossmann" evidence="3">
    <location>
        <begin position="170"/>
        <end position="309"/>
    </location>
</feature>
<evidence type="ECO:0000313" key="4">
    <source>
        <dbReference type="EMBL" id="NDV00732.1"/>
    </source>
</evidence>
<proteinExistence type="predicted"/>
<evidence type="ECO:0000313" key="5">
    <source>
        <dbReference type="Proteomes" id="UP000474757"/>
    </source>
</evidence>
<feature type="region of interest" description="Disordered" evidence="1">
    <location>
        <begin position="125"/>
        <end position="144"/>
    </location>
</feature>
<dbReference type="InterPro" id="IPR027051">
    <property type="entry name" value="XdhC_Rossmann_dom"/>
</dbReference>
<dbReference type="EMBL" id="JAAGAB010000002">
    <property type="protein sequence ID" value="NDV00732.1"/>
    <property type="molecule type" value="Genomic_DNA"/>
</dbReference>
<keyword evidence="5" id="KW-1185">Reference proteome</keyword>
<dbReference type="InterPro" id="IPR003777">
    <property type="entry name" value="XdhC_CoxI"/>
</dbReference>
<name>A0A6B2JZD3_9RHOB</name>
<comment type="caution">
    <text evidence="4">The sequence shown here is derived from an EMBL/GenBank/DDBJ whole genome shotgun (WGS) entry which is preliminary data.</text>
</comment>
<dbReference type="RefSeq" id="WP_163891496.1">
    <property type="nucleotide sequence ID" value="NZ_JAAFYS010000002.1"/>
</dbReference>
<dbReference type="PANTHER" id="PTHR30388">
    <property type="entry name" value="ALDEHYDE OXIDOREDUCTASE MOLYBDENUM COFACTOR ASSEMBLY PROTEIN"/>
    <property type="match status" value="1"/>
</dbReference>
<dbReference type="Gene3D" id="3.40.50.720">
    <property type="entry name" value="NAD(P)-binding Rossmann-like Domain"/>
    <property type="match status" value="1"/>
</dbReference>
<reference evidence="4 5" key="1">
    <citation type="submission" date="2020-02" db="EMBL/GenBank/DDBJ databases">
        <title>Pseudoroseicyclus tamarix, sp. nov., isolated from offshore sediment of a Tamarix chinensis forest.</title>
        <authorList>
            <person name="Gai Y."/>
        </authorList>
    </citation>
    <scope>NUCLEOTIDE SEQUENCE [LARGE SCALE GENOMIC DNA]</scope>
    <source>
        <strain evidence="4 5">CLL3-39</strain>
    </source>
</reference>
<evidence type="ECO:0000259" key="2">
    <source>
        <dbReference type="Pfam" id="PF02625"/>
    </source>
</evidence>
<feature type="domain" description="XdhC- CoxI" evidence="2">
    <location>
        <begin position="11"/>
        <end position="76"/>
    </location>
</feature>
<dbReference type="PANTHER" id="PTHR30388:SF4">
    <property type="entry name" value="MOLYBDENUM COFACTOR INSERTION CHAPERONE PAOD"/>
    <property type="match status" value="1"/>
</dbReference>
<evidence type="ECO:0000259" key="3">
    <source>
        <dbReference type="Pfam" id="PF13478"/>
    </source>
</evidence>
<evidence type="ECO:0000256" key="1">
    <source>
        <dbReference type="SAM" id="MobiDB-lite"/>
    </source>
</evidence>
<protein>
    <submittedName>
        <fullName evidence="4">XdhC family protein</fullName>
    </submittedName>
</protein>
<dbReference type="Pfam" id="PF02625">
    <property type="entry name" value="XdhC_CoxI"/>
    <property type="match status" value="1"/>
</dbReference>
<dbReference type="AlphaFoldDB" id="A0A6B2JZD3"/>
<dbReference type="InterPro" id="IPR052698">
    <property type="entry name" value="MoCofactor_Util/Proc"/>
</dbReference>
<accession>A0A6B2JZD3</accession>
<dbReference type="Pfam" id="PF13478">
    <property type="entry name" value="XdhC_C"/>
    <property type="match status" value="1"/>
</dbReference>
<sequence length="316" mass="31900">MDNIAATALDWHRAGQGAVLATVMESWSSAPTRAGATMAVSGSGETCGALAGGSVEADVVPAALAALSAGEARTLSLQVSDERARAARLACGGSIRVLLQPVGSALPEPLLAKLAAATTDRRPVALVTPPEGAPRLATPEDFPERFRTGRSGAEKETGAFVALHVPPLRLIVVGAGQIAEALVPMARACDMAPLVLDPRPGFAAAFHAAPASADPVEEAIAAAAPDARTAVVTLTHDHPVDDAGLRAALASPAFYIGALGSRRTHAARLERLAAAGIPGDTAARIHAPVGLDIGAVTPAEIAASILAQMIAALRRP</sequence>